<evidence type="ECO:0000256" key="2">
    <source>
        <dbReference type="ARBA" id="ARBA00006275"/>
    </source>
</evidence>
<dbReference type="InterPro" id="IPR012944">
    <property type="entry name" value="SusD_RagB_dom"/>
</dbReference>
<dbReference type="InterPro" id="IPR033985">
    <property type="entry name" value="SusD-like_N"/>
</dbReference>
<feature type="domain" description="SusD-like N-terminal" evidence="8">
    <location>
        <begin position="27"/>
        <end position="215"/>
    </location>
</feature>
<keyword evidence="10" id="KW-1185">Reference proteome</keyword>
<evidence type="ECO:0000256" key="1">
    <source>
        <dbReference type="ARBA" id="ARBA00004442"/>
    </source>
</evidence>
<name>A0A327QPA4_9BACT</name>
<organism evidence="9 10">
    <name type="scientific">Chitinophaga skermanii</name>
    <dbReference type="NCBI Taxonomy" id="331697"/>
    <lineage>
        <taxon>Bacteria</taxon>
        <taxon>Pseudomonadati</taxon>
        <taxon>Bacteroidota</taxon>
        <taxon>Chitinophagia</taxon>
        <taxon>Chitinophagales</taxon>
        <taxon>Chitinophagaceae</taxon>
        <taxon>Chitinophaga</taxon>
    </lineage>
</organism>
<dbReference type="OrthoDB" id="1097962at2"/>
<comment type="subcellular location">
    <subcellularLocation>
        <location evidence="1">Cell outer membrane</location>
    </subcellularLocation>
</comment>
<dbReference type="RefSeq" id="WP_111597082.1">
    <property type="nucleotide sequence ID" value="NZ_QLLL01000003.1"/>
</dbReference>
<comment type="similarity">
    <text evidence="2">Belongs to the SusD family.</text>
</comment>
<dbReference type="PROSITE" id="PS51257">
    <property type="entry name" value="PROKAR_LIPOPROTEIN"/>
    <property type="match status" value="1"/>
</dbReference>
<dbReference type="GO" id="GO:0009279">
    <property type="term" value="C:cell outer membrane"/>
    <property type="evidence" value="ECO:0007669"/>
    <property type="project" value="UniProtKB-SubCell"/>
</dbReference>
<keyword evidence="5" id="KW-0998">Cell outer membrane</keyword>
<dbReference type="InterPro" id="IPR011990">
    <property type="entry name" value="TPR-like_helical_dom_sf"/>
</dbReference>
<dbReference type="SUPFAM" id="SSF48452">
    <property type="entry name" value="TPR-like"/>
    <property type="match status" value="1"/>
</dbReference>
<reference evidence="9 10" key="1">
    <citation type="submission" date="2018-06" db="EMBL/GenBank/DDBJ databases">
        <title>Genomic Encyclopedia of Archaeal and Bacterial Type Strains, Phase II (KMG-II): from individual species to whole genera.</title>
        <authorList>
            <person name="Goeker M."/>
        </authorList>
    </citation>
    <scope>NUCLEOTIDE SEQUENCE [LARGE SCALE GENOMIC DNA]</scope>
    <source>
        <strain evidence="9 10">DSM 23857</strain>
    </source>
</reference>
<sequence>MRTSTYFKYLLPICFFALLGSACKKGWLDETPSSQIRADQQFETEGGFRDALIGVYIGMTQPGYYSREMSWNIVDRLAMMYAPYAASNIYSEFQNYNYKATTSRSFIDNMWNYAYTDIANINNALKYIDERKQILDPINYNLIKGELLALRAYIHFDLVRLFGHSNFAGRPELAGKLAIPYATEYGKKIAPQLSYTDLFTKLEGDVNAALELLKKDDPIYAGNQHPKAYYSYVNSDGFYNNRNLRMNYYAALALKARLLQWQGSAAKMAAARDAANEVIQYAPAKLITNAPSGNTVLRGEDLFSLNVQAFNNLTDNFLTATDATNTFAVFMLQANAEELYETSQPEIGLADYRFNTMTSLQMRGRVPVKLRQDANSFDSRNRIPLIRISEMYYIAAEDYKQTNKAKAIEYLNTVRQARGILKDIAASASSDDIQTEITKEYRKEFVSEGQLFYYYKRRGFTTFPGLSAGKVANDELYMLPYPDNEIEFGGRVQ</sequence>
<dbReference type="Pfam" id="PF07980">
    <property type="entry name" value="SusD_RagB"/>
    <property type="match status" value="1"/>
</dbReference>
<evidence type="ECO:0000256" key="3">
    <source>
        <dbReference type="ARBA" id="ARBA00022729"/>
    </source>
</evidence>
<evidence type="ECO:0000313" key="9">
    <source>
        <dbReference type="EMBL" id="RAJ06466.1"/>
    </source>
</evidence>
<evidence type="ECO:0000259" key="7">
    <source>
        <dbReference type="Pfam" id="PF07980"/>
    </source>
</evidence>
<dbReference type="Pfam" id="PF14322">
    <property type="entry name" value="SusD-like_3"/>
    <property type="match status" value="1"/>
</dbReference>
<evidence type="ECO:0000256" key="5">
    <source>
        <dbReference type="ARBA" id="ARBA00023237"/>
    </source>
</evidence>
<evidence type="ECO:0000313" key="10">
    <source>
        <dbReference type="Proteomes" id="UP000249547"/>
    </source>
</evidence>
<gene>
    <name evidence="9" type="ORF">LX64_01593</name>
</gene>
<dbReference type="Gene3D" id="1.25.40.390">
    <property type="match status" value="1"/>
</dbReference>
<dbReference type="AlphaFoldDB" id="A0A327QPA4"/>
<evidence type="ECO:0000256" key="6">
    <source>
        <dbReference type="SAM" id="SignalP"/>
    </source>
</evidence>
<keyword evidence="4" id="KW-0472">Membrane</keyword>
<feature type="domain" description="RagB/SusD" evidence="7">
    <location>
        <begin position="374"/>
        <end position="457"/>
    </location>
</feature>
<keyword evidence="3 6" id="KW-0732">Signal</keyword>
<accession>A0A327QPA4</accession>
<proteinExistence type="inferred from homology"/>
<evidence type="ECO:0000256" key="4">
    <source>
        <dbReference type="ARBA" id="ARBA00023136"/>
    </source>
</evidence>
<dbReference type="Proteomes" id="UP000249547">
    <property type="component" value="Unassembled WGS sequence"/>
</dbReference>
<dbReference type="EMBL" id="QLLL01000003">
    <property type="protein sequence ID" value="RAJ06466.1"/>
    <property type="molecule type" value="Genomic_DNA"/>
</dbReference>
<feature type="chain" id="PRO_5016389911" evidence="6">
    <location>
        <begin position="25"/>
        <end position="493"/>
    </location>
</feature>
<evidence type="ECO:0000259" key="8">
    <source>
        <dbReference type="Pfam" id="PF14322"/>
    </source>
</evidence>
<protein>
    <submittedName>
        <fullName evidence="9">SusD-like starch-binding protein associating with outer membrane</fullName>
    </submittedName>
</protein>
<comment type="caution">
    <text evidence="9">The sequence shown here is derived from an EMBL/GenBank/DDBJ whole genome shotgun (WGS) entry which is preliminary data.</text>
</comment>
<feature type="signal peptide" evidence="6">
    <location>
        <begin position="1"/>
        <end position="24"/>
    </location>
</feature>